<evidence type="ECO:0000313" key="1">
    <source>
        <dbReference type="EMBL" id="ETL37564.1"/>
    </source>
</evidence>
<dbReference type="AlphaFoldDB" id="W2ITN3"/>
<accession>W2ITN3</accession>
<protein>
    <submittedName>
        <fullName evidence="1">Uncharacterized protein</fullName>
    </submittedName>
</protein>
<sequence>MKAILVALWRLFHFPPLHLRCSLQSSPSSTS</sequence>
<reference evidence="1" key="1">
    <citation type="submission" date="2013-11" db="EMBL/GenBank/DDBJ databases">
        <title>The Genome Sequence of Phytophthora parasitica CJ05E6.</title>
        <authorList>
            <consortium name="The Broad Institute Genomics Platform"/>
            <person name="Russ C."/>
            <person name="Tyler B."/>
            <person name="Panabieres F."/>
            <person name="Shan W."/>
            <person name="Tripathy S."/>
            <person name="Grunwald N."/>
            <person name="Machado M."/>
            <person name="Johnson C.S."/>
            <person name="Arredondo F."/>
            <person name="Hong C."/>
            <person name="Coffey M."/>
            <person name="Young S.K."/>
            <person name="Zeng Q."/>
            <person name="Gargeya S."/>
            <person name="Fitzgerald M."/>
            <person name="Abouelleil A."/>
            <person name="Alvarado L."/>
            <person name="Chapman S.B."/>
            <person name="Gainer-Dewar J."/>
            <person name="Goldberg J."/>
            <person name="Griggs A."/>
            <person name="Gujja S."/>
            <person name="Hansen M."/>
            <person name="Howarth C."/>
            <person name="Imamovic A."/>
            <person name="Ireland A."/>
            <person name="Larimer J."/>
            <person name="McCowan C."/>
            <person name="Murphy C."/>
            <person name="Pearson M."/>
            <person name="Poon T.W."/>
            <person name="Priest M."/>
            <person name="Roberts A."/>
            <person name="Saif S."/>
            <person name="Shea T."/>
            <person name="Sykes S."/>
            <person name="Wortman J."/>
            <person name="Nusbaum C."/>
            <person name="Birren B."/>
        </authorList>
    </citation>
    <scope>NUCLEOTIDE SEQUENCE [LARGE SCALE GENOMIC DNA]</scope>
    <source>
        <strain evidence="1">CJ05E6</strain>
    </source>
</reference>
<organism evidence="1">
    <name type="scientific">Phytophthora nicotianae</name>
    <name type="common">Potato buckeye rot agent</name>
    <name type="synonym">Phytophthora parasitica</name>
    <dbReference type="NCBI Taxonomy" id="4792"/>
    <lineage>
        <taxon>Eukaryota</taxon>
        <taxon>Sar</taxon>
        <taxon>Stramenopiles</taxon>
        <taxon>Oomycota</taxon>
        <taxon>Peronosporomycetes</taxon>
        <taxon>Peronosporales</taxon>
        <taxon>Peronosporaceae</taxon>
        <taxon>Phytophthora</taxon>
    </lineage>
</organism>
<proteinExistence type="predicted"/>
<dbReference type="EMBL" id="KI673554">
    <property type="protein sequence ID" value="ETL37564.1"/>
    <property type="molecule type" value="Genomic_DNA"/>
</dbReference>
<gene>
    <name evidence="1" type="ORF">L916_10746</name>
</gene>
<dbReference type="Proteomes" id="UP000053864">
    <property type="component" value="Unassembled WGS sequence"/>
</dbReference>
<name>W2ITN3_PHYNI</name>